<dbReference type="AlphaFoldDB" id="A0AA41N7H1"/>
<comment type="caution">
    <text evidence="2">The sequence shown here is derived from an EMBL/GenBank/DDBJ whole genome shotgun (WGS) entry which is preliminary data.</text>
</comment>
<dbReference type="EMBL" id="JAATJV010399167">
    <property type="protein sequence ID" value="MBZ3885235.1"/>
    <property type="molecule type" value="Genomic_DNA"/>
</dbReference>
<sequence>MAPKRQSSLQSQTKKPKLPPAPRQADSSASPGLPKGEKEQQEAIEHIDEVQNEIDRLNEQARCSWKINEFRTYSKLYRKSSSQMVACGAQNQNNESSGSEAMNFSQRS</sequence>
<proteinExistence type="predicted"/>
<evidence type="ECO:0000313" key="3">
    <source>
        <dbReference type="Proteomes" id="UP001166674"/>
    </source>
</evidence>
<accession>A0AA41N7H1</accession>
<evidence type="ECO:0000256" key="1">
    <source>
        <dbReference type="SAM" id="MobiDB-lite"/>
    </source>
</evidence>
<feature type="compositionally biased region" description="Polar residues" evidence="1">
    <location>
        <begin position="1"/>
        <end position="13"/>
    </location>
</feature>
<organism evidence="2 3">
    <name type="scientific">Sciurus carolinensis</name>
    <name type="common">Eastern gray squirrel</name>
    <dbReference type="NCBI Taxonomy" id="30640"/>
    <lineage>
        <taxon>Eukaryota</taxon>
        <taxon>Metazoa</taxon>
        <taxon>Chordata</taxon>
        <taxon>Craniata</taxon>
        <taxon>Vertebrata</taxon>
        <taxon>Euteleostomi</taxon>
        <taxon>Mammalia</taxon>
        <taxon>Eutheria</taxon>
        <taxon>Euarchontoglires</taxon>
        <taxon>Glires</taxon>
        <taxon>Rodentia</taxon>
        <taxon>Sciuromorpha</taxon>
        <taxon>Sciuridae</taxon>
        <taxon>Sciurinae</taxon>
        <taxon>Sciurini</taxon>
        <taxon>Sciurus</taxon>
    </lineage>
</organism>
<dbReference type="Proteomes" id="UP001166674">
    <property type="component" value="Unassembled WGS sequence"/>
</dbReference>
<gene>
    <name evidence="2" type="ORF">SUZIE_182085</name>
</gene>
<feature type="region of interest" description="Disordered" evidence="1">
    <location>
        <begin position="1"/>
        <end position="42"/>
    </location>
</feature>
<keyword evidence="3" id="KW-1185">Reference proteome</keyword>
<reference evidence="2" key="1">
    <citation type="submission" date="2020-03" db="EMBL/GenBank/DDBJ databases">
        <title>Studies in the Genomics of Life Span.</title>
        <authorList>
            <person name="Glass D."/>
        </authorList>
    </citation>
    <scope>NUCLEOTIDE SEQUENCE</scope>
    <source>
        <strain evidence="2">SUZIE</strain>
        <tissue evidence="2">Muscle</tissue>
    </source>
</reference>
<dbReference type="Gene3D" id="1.20.5.1500">
    <property type="match status" value="1"/>
</dbReference>
<name>A0AA41N7H1_SCICA</name>
<evidence type="ECO:0000313" key="2">
    <source>
        <dbReference type="EMBL" id="MBZ3885235.1"/>
    </source>
</evidence>
<feature type="region of interest" description="Disordered" evidence="1">
    <location>
        <begin position="88"/>
        <end position="108"/>
    </location>
</feature>
<protein>
    <submittedName>
        <fullName evidence="2">Protein SET</fullName>
    </submittedName>
</protein>